<organism evidence="1 2">
    <name type="scientific">Roridomyces roridus</name>
    <dbReference type="NCBI Taxonomy" id="1738132"/>
    <lineage>
        <taxon>Eukaryota</taxon>
        <taxon>Fungi</taxon>
        <taxon>Dikarya</taxon>
        <taxon>Basidiomycota</taxon>
        <taxon>Agaricomycotina</taxon>
        <taxon>Agaricomycetes</taxon>
        <taxon>Agaricomycetidae</taxon>
        <taxon>Agaricales</taxon>
        <taxon>Marasmiineae</taxon>
        <taxon>Mycenaceae</taxon>
        <taxon>Roridomyces</taxon>
    </lineage>
</organism>
<keyword evidence="2" id="KW-1185">Reference proteome</keyword>
<protein>
    <submittedName>
        <fullName evidence="1">Uncharacterized protein</fullName>
    </submittedName>
</protein>
<reference evidence="1" key="1">
    <citation type="submission" date="2023-03" db="EMBL/GenBank/DDBJ databases">
        <title>Massive genome expansion in bonnet fungi (Mycena s.s.) driven by repeated elements and novel gene families across ecological guilds.</title>
        <authorList>
            <consortium name="Lawrence Berkeley National Laboratory"/>
            <person name="Harder C.B."/>
            <person name="Miyauchi S."/>
            <person name="Viragh M."/>
            <person name="Kuo A."/>
            <person name="Thoen E."/>
            <person name="Andreopoulos B."/>
            <person name="Lu D."/>
            <person name="Skrede I."/>
            <person name="Drula E."/>
            <person name="Henrissat B."/>
            <person name="Morin E."/>
            <person name="Kohler A."/>
            <person name="Barry K."/>
            <person name="LaButti K."/>
            <person name="Morin E."/>
            <person name="Salamov A."/>
            <person name="Lipzen A."/>
            <person name="Mereny Z."/>
            <person name="Hegedus B."/>
            <person name="Baldrian P."/>
            <person name="Stursova M."/>
            <person name="Weitz H."/>
            <person name="Taylor A."/>
            <person name="Grigoriev I.V."/>
            <person name="Nagy L.G."/>
            <person name="Martin F."/>
            <person name="Kauserud H."/>
        </authorList>
    </citation>
    <scope>NUCLEOTIDE SEQUENCE</scope>
    <source>
        <strain evidence="1">9284</strain>
    </source>
</reference>
<comment type="caution">
    <text evidence="1">The sequence shown here is derived from an EMBL/GenBank/DDBJ whole genome shotgun (WGS) entry which is preliminary data.</text>
</comment>
<proteinExistence type="predicted"/>
<dbReference type="AlphaFoldDB" id="A0AAD7BRP2"/>
<name>A0AAD7BRP2_9AGAR</name>
<evidence type="ECO:0000313" key="1">
    <source>
        <dbReference type="EMBL" id="KAJ7628661.1"/>
    </source>
</evidence>
<dbReference type="Proteomes" id="UP001221142">
    <property type="component" value="Unassembled WGS sequence"/>
</dbReference>
<evidence type="ECO:0000313" key="2">
    <source>
        <dbReference type="Proteomes" id="UP001221142"/>
    </source>
</evidence>
<sequence length="215" mass="23354">MQNQSFLAMEDPLDALCHHFSLTKALLPPNARIPPTFDMTLSAPPSRQPTHLFAILPPEDNARVPTLMIPVSAGLYGQSFAADLLPAGTALPVPHIQNGNGAQPPCVTLPVVPVSAPHSLSIPLVLLFGLGLETDRNLLAQRMLPAQVIGEFPHFPAMVGVMAKLPEQQFEWYLGYTHGMWKNVLALAPKDAGLVEFVQMAHKVIVEAGRLRGRR</sequence>
<accession>A0AAD7BRP2</accession>
<gene>
    <name evidence="1" type="ORF">FB45DRAFT_918904</name>
</gene>
<dbReference type="EMBL" id="JARKIF010000010">
    <property type="protein sequence ID" value="KAJ7628661.1"/>
    <property type="molecule type" value="Genomic_DNA"/>
</dbReference>